<comment type="caution">
    <text evidence="2">The sequence shown here is derived from an EMBL/GenBank/DDBJ whole genome shotgun (WGS) entry which is preliminary data.</text>
</comment>
<evidence type="ECO:0000313" key="3">
    <source>
        <dbReference type="Proteomes" id="UP001633002"/>
    </source>
</evidence>
<evidence type="ECO:0000313" key="2">
    <source>
        <dbReference type="EMBL" id="KAL3675019.1"/>
    </source>
</evidence>
<accession>A0ABD3GCW4</accession>
<protein>
    <recommendedName>
        <fullName evidence="4">Reverse transcriptase zinc-binding domain-containing protein</fullName>
    </recommendedName>
</protein>
<feature type="compositionally biased region" description="Low complexity" evidence="1">
    <location>
        <begin position="252"/>
        <end position="261"/>
    </location>
</feature>
<keyword evidence="3" id="KW-1185">Reference proteome</keyword>
<dbReference type="Proteomes" id="UP001633002">
    <property type="component" value="Unassembled WGS sequence"/>
</dbReference>
<evidence type="ECO:0008006" key="4">
    <source>
        <dbReference type="Google" id="ProtNLM"/>
    </source>
</evidence>
<feature type="region of interest" description="Disordered" evidence="1">
    <location>
        <begin position="246"/>
        <end position="289"/>
    </location>
</feature>
<dbReference type="AlphaFoldDB" id="A0ABD3GCW4"/>
<proteinExistence type="predicted"/>
<dbReference type="EMBL" id="JBJQOH010000008">
    <property type="protein sequence ID" value="KAL3675019.1"/>
    <property type="molecule type" value="Genomic_DNA"/>
</dbReference>
<evidence type="ECO:0000256" key="1">
    <source>
        <dbReference type="SAM" id="MobiDB-lite"/>
    </source>
</evidence>
<name>A0ABD3GCW4_9MARC</name>
<organism evidence="2 3">
    <name type="scientific">Riccia sorocarpa</name>
    <dbReference type="NCBI Taxonomy" id="122646"/>
    <lineage>
        <taxon>Eukaryota</taxon>
        <taxon>Viridiplantae</taxon>
        <taxon>Streptophyta</taxon>
        <taxon>Embryophyta</taxon>
        <taxon>Marchantiophyta</taxon>
        <taxon>Marchantiopsida</taxon>
        <taxon>Marchantiidae</taxon>
        <taxon>Marchantiales</taxon>
        <taxon>Ricciaceae</taxon>
        <taxon>Riccia</taxon>
    </lineage>
</organism>
<gene>
    <name evidence="2" type="ORF">R1sor_024967</name>
</gene>
<sequence length="316" mass="35327">MGVRQQLTLGAGTGALYVTITSTDHNTPKPLLRRSHLQQQNHTGLGEESSTIGACTTPVCHKHMDPPGGNQQDQTNSPQCYAAEGATTFLRLVNEGERAEKCRVVEGTCQRCGADTETVTHFLWQCREAKSTWEKLRRILERVGQRNALQSTLLWSIDAALSGFGTSQGVIHLIVAATQAIWKDRNQKYFRNRRSNTPIAVILKSAQQEADLQLNPSANDTNWSRRLEASADLRFWSVVTNRNQEQHINAEGTQTAATQGANPDRDHIQTPPPTEEATDMASPTFRQERRARRRALVTRLMDQFIADQYRSASHVD</sequence>
<reference evidence="2 3" key="1">
    <citation type="submission" date="2024-09" db="EMBL/GenBank/DDBJ databases">
        <title>Chromosome-scale assembly of Riccia sorocarpa.</title>
        <authorList>
            <person name="Paukszto L."/>
        </authorList>
    </citation>
    <scope>NUCLEOTIDE SEQUENCE [LARGE SCALE GENOMIC DNA]</scope>
    <source>
        <strain evidence="2">LP-2024</strain>
        <tissue evidence="2">Aerial parts of the thallus</tissue>
    </source>
</reference>